<dbReference type="InterPro" id="IPR051911">
    <property type="entry name" value="SDR_oxidoreductase"/>
</dbReference>
<dbReference type="FunCoup" id="A0A401GL26">
    <property type="interactions" value="299"/>
</dbReference>
<gene>
    <name evidence="4" type="ORF">SCP_0412620</name>
</gene>
<dbReference type="EMBL" id="BFAD01000004">
    <property type="protein sequence ID" value="GBE82875.1"/>
    <property type="molecule type" value="Genomic_DNA"/>
</dbReference>
<dbReference type="AlphaFoldDB" id="A0A401GL26"/>
<dbReference type="InParanoid" id="A0A401GL26"/>
<dbReference type="PRINTS" id="PR00080">
    <property type="entry name" value="SDRFAMILY"/>
</dbReference>
<dbReference type="RefSeq" id="XP_027613788.1">
    <property type="nucleotide sequence ID" value="XM_027757987.1"/>
</dbReference>
<proteinExistence type="inferred from homology"/>
<name>A0A401GL26_9APHY</name>
<dbReference type="GeneID" id="38779792"/>
<evidence type="ECO:0000256" key="1">
    <source>
        <dbReference type="ARBA" id="ARBA00006484"/>
    </source>
</evidence>
<dbReference type="PANTHER" id="PTHR43976:SF16">
    <property type="entry name" value="SHORT-CHAIN DEHYDROGENASE_REDUCTASE FAMILY PROTEIN"/>
    <property type="match status" value="1"/>
</dbReference>
<dbReference type="CDD" id="cd05374">
    <property type="entry name" value="17beta-HSD-like_SDR_c"/>
    <property type="match status" value="1"/>
</dbReference>
<organism evidence="4 5">
    <name type="scientific">Sparassis crispa</name>
    <dbReference type="NCBI Taxonomy" id="139825"/>
    <lineage>
        <taxon>Eukaryota</taxon>
        <taxon>Fungi</taxon>
        <taxon>Dikarya</taxon>
        <taxon>Basidiomycota</taxon>
        <taxon>Agaricomycotina</taxon>
        <taxon>Agaricomycetes</taxon>
        <taxon>Polyporales</taxon>
        <taxon>Sparassidaceae</taxon>
        <taxon>Sparassis</taxon>
    </lineage>
</organism>
<sequence>MAESLVDSRVWFITGSSQGFGKALLEELLGSNERVVATLRRPEVLAPLSEKYPASQLLVLPLDVTVQEQVSAAFEATKAHFGKLDVVVNNAGFAVEGEIESISEEDARSQMEVLFWAPVHITKEALKFMRDVNPPGHGGRILNISSTFGYLGPPTLSYYAAGKFALEAFTQAFTKEVLPSWNVKAIIVEPGGFRTEWNKGSMVRAPVHPKYDASDSASVLFRKVMAAQPIGDPKKAARAFIQIADLPDPPLRIQLGSESWTMVREQALGTLRDNEKYADLAYSTNADDVDHEAVIARVKEASA</sequence>
<keyword evidence="2" id="KW-0560">Oxidoreductase</keyword>
<comment type="caution">
    <text evidence="4">The sequence shown here is derived from an EMBL/GenBank/DDBJ whole genome shotgun (WGS) entry which is preliminary data.</text>
</comment>
<dbReference type="GO" id="GO:0016491">
    <property type="term" value="F:oxidoreductase activity"/>
    <property type="evidence" value="ECO:0007669"/>
    <property type="project" value="UniProtKB-KW"/>
</dbReference>
<comment type="similarity">
    <text evidence="1 3">Belongs to the short-chain dehydrogenases/reductases (SDR) family.</text>
</comment>
<dbReference type="PANTHER" id="PTHR43976">
    <property type="entry name" value="SHORT CHAIN DEHYDROGENASE"/>
    <property type="match status" value="1"/>
</dbReference>
<dbReference type="PRINTS" id="PR00081">
    <property type="entry name" value="GDHRDH"/>
</dbReference>
<evidence type="ECO:0000256" key="3">
    <source>
        <dbReference type="RuleBase" id="RU000363"/>
    </source>
</evidence>
<dbReference type="STRING" id="139825.A0A401GL26"/>
<evidence type="ECO:0000256" key="2">
    <source>
        <dbReference type="ARBA" id="ARBA00023002"/>
    </source>
</evidence>
<dbReference type="OrthoDB" id="1274115at2759"/>
<dbReference type="Pfam" id="PF00106">
    <property type="entry name" value="adh_short"/>
    <property type="match status" value="1"/>
</dbReference>
<dbReference type="Proteomes" id="UP000287166">
    <property type="component" value="Unassembled WGS sequence"/>
</dbReference>
<reference evidence="4 5" key="1">
    <citation type="journal article" date="2018" name="Sci. Rep.">
        <title>Genome sequence of the cauliflower mushroom Sparassis crispa (Hanabiratake) and its association with beneficial usage.</title>
        <authorList>
            <person name="Kiyama R."/>
            <person name="Furutani Y."/>
            <person name="Kawaguchi K."/>
            <person name="Nakanishi T."/>
        </authorList>
    </citation>
    <scope>NUCLEOTIDE SEQUENCE [LARGE SCALE GENOMIC DNA]</scope>
</reference>
<evidence type="ECO:0000313" key="5">
    <source>
        <dbReference type="Proteomes" id="UP000287166"/>
    </source>
</evidence>
<dbReference type="Gene3D" id="3.40.50.720">
    <property type="entry name" value="NAD(P)-binding Rossmann-like Domain"/>
    <property type="match status" value="1"/>
</dbReference>
<protein>
    <submittedName>
        <fullName evidence="4">Uncharacterized oxidoreductase</fullName>
    </submittedName>
</protein>
<dbReference type="InterPro" id="IPR002347">
    <property type="entry name" value="SDR_fam"/>
</dbReference>
<dbReference type="InterPro" id="IPR036291">
    <property type="entry name" value="NAD(P)-bd_dom_sf"/>
</dbReference>
<evidence type="ECO:0000313" key="4">
    <source>
        <dbReference type="EMBL" id="GBE82875.1"/>
    </source>
</evidence>
<dbReference type="SUPFAM" id="SSF51735">
    <property type="entry name" value="NAD(P)-binding Rossmann-fold domains"/>
    <property type="match status" value="1"/>
</dbReference>
<keyword evidence="5" id="KW-1185">Reference proteome</keyword>
<accession>A0A401GL26</accession>